<feature type="transmembrane region" description="Helical" evidence="1">
    <location>
        <begin position="44"/>
        <end position="70"/>
    </location>
</feature>
<name>A0A6C0BY49_9ZZZZ</name>
<evidence type="ECO:0000256" key="1">
    <source>
        <dbReference type="SAM" id="Phobius"/>
    </source>
</evidence>
<organism evidence="2">
    <name type="scientific">viral metagenome</name>
    <dbReference type="NCBI Taxonomy" id="1070528"/>
    <lineage>
        <taxon>unclassified sequences</taxon>
        <taxon>metagenomes</taxon>
        <taxon>organismal metagenomes</taxon>
    </lineage>
</organism>
<evidence type="ECO:0000313" key="2">
    <source>
        <dbReference type="EMBL" id="QHS96469.1"/>
    </source>
</evidence>
<accession>A0A6C0BY49</accession>
<protein>
    <submittedName>
        <fullName evidence="2">Uncharacterized protein</fullName>
    </submittedName>
</protein>
<feature type="transmembrane region" description="Helical" evidence="1">
    <location>
        <begin position="5"/>
        <end position="24"/>
    </location>
</feature>
<keyword evidence="1" id="KW-1133">Transmembrane helix</keyword>
<reference evidence="2" key="1">
    <citation type="journal article" date="2020" name="Nature">
        <title>Giant virus diversity and host interactions through global metagenomics.</title>
        <authorList>
            <person name="Schulz F."/>
            <person name="Roux S."/>
            <person name="Paez-Espino D."/>
            <person name="Jungbluth S."/>
            <person name="Walsh D.A."/>
            <person name="Denef V.J."/>
            <person name="McMahon K.D."/>
            <person name="Konstantinidis K.T."/>
            <person name="Eloe-Fadrosh E.A."/>
            <person name="Kyrpides N.C."/>
            <person name="Woyke T."/>
        </authorList>
    </citation>
    <scope>NUCLEOTIDE SEQUENCE</scope>
    <source>
        <strain evidence="2">GVMAG-M-3300020166-18</strain>
    </source>
</reference>
<sequence length="123" mass="13888">MEIGIILVSGIILIGFIILIGNFINENAEQLFGDSFIGIIFKHIGFIAANIDMIILIVLSITGFVVFSILNDISFKNDNENQTLEKHKIKFTETLSEGLNIFRSSGMKEPFEIERMLKKQHTN</sequence>
<proteinExistence type="predicted"/>
<dbReference type="EMBL" id="MN739271">
    <property type="protein sequence ID" value="QHS96469.1"/>
    <property type="molecule type" value="Genomic_DNA"/>
</dbReference>
<keyword evidence="1" id="KW-0812">Transmembrane</keyword>
<dbReference type="AlphaFoldDB" id="A0A6C0BY49"/>
<keyword evidence="1" id="KW-0472">Membrane</keyword>